<proteinExistence type="inferred from homology"/>
<dbReference type="Gene3D" id="3.40.50.300">
    <property type="entry name" value="P-loop containing nucleotide triphosphate hydrolases"/>
    <property type="match status" value="1"/>
</dbReference>
<dbReference type="PANTHER" id="PTHR10344">
    <property type="entry name" value="THYMIDYLATE KINASE"/>
    <property type="match status" value="1"/>
</dbReference>
<dbReference type="HAMAP" id="MF_00165">
    <property type="entry name" value="Thymidylate_kinase"/>
    <property type="match status" value="1"/>
</dbReference>
<evidence type="ECO:0000256" key="5">
    <source>
        <dbReference type="ARBA" id="ARBA00022777"/>
    </source>
</evidence>
<evidence type="ECO:0000256" key="2">
    <source>
        <dbReference type="ARBA" id="ARBA00022679"/>
    </source>
</evidence>
<dbReference type="InterPro" id="IPR018094">
    <property type="entry name" value="Thymidylate_kinase"/>
</dbReference>
<accession>A0A4Q0AG43</accession>
<comment type="function">
    <text evidence="8">Phosphorylation of dTMP to form dTDP in both de novo and salvage pathways of dTTP synthesis.</text>
</comment>
<evidence type="ECO:0000256" key="8">
    <source>
        <dbReference type="HAMAP-Rule" id="MF_00165"/>
    </source>
</evidence>
<dbReference type="InterPro" id="IPR039430">
    <property type="entry name" value="Thymidylate_kin-like_dom"/>
</dbReference>
<evidence type="ECO:0000256" key="6">
    <source>
        <dbReference type="ARBA" id="ARBA00022840"/>
    </source>
</evidence>
<dbReference type="SUPFAM" id="SSF52540">
    <property type="entry name" value="P-loop containing nucleoside triphosphate hydrolases"/>
    <property type="match status" value="1"/>
</dbReference>
<dbReference type="AlphaFoldDB" id="A0A4Q0AG43"/>
<dbReference type="NCBIfam" id="TIGR00041">
    <property type="entry name" value="DTMP_kinase"/>
    <property type="match status" value="1"/>
</dbReference>
<keyword evidence="11" id="KW-1185">Reference proteome</keyword>
<name>A0A4Q0AG43_9BACT</name>
<comment type="caution">
    <text evidence="10">The sequence shown here is derived from an EMBL/GenBank/DDBJ whole genome shotgun (WGS) entry which is preliminary data.</text>
</comment>
<sequence length="222" mass="24964">MSERGKYIVLEGHDGTGKSEQARRLIGRLGSLGISCLQAPIEEPGGSPASDELRKIIKNGNLPRDPWSNVLMFTAARRLSWLQTIQPALNRGVWAVAARNWISTAVYQGYGQGADVAKIRSFTGDNVHPDYLNPDAQLILTLDSQLTRRQRIADRDEQPESPDIFESMPDDFQRKVQDGYEAFARRFNVATVPVVNRSDLPKQASIELTGRRIWRHVSRLIQ</sequence>
<organism evidence="10 11">
    <name type="scientific">Candidatus Chaera renei</name>
    <dbReference type="NCBI Taxonomy" id="2506947"/>
    <lineage>
        <taxon>Bacteria</taxon>
        <taxon>Candidatus Saccharimonadota</taxon>
        <taxon>Candidatus Saccharimonadia</taxon>
        <taxon>Candidatus Saccharimonadales</taxon>
        <taxon>Candidatus Saccharimonadaceae</taxon>
        <taxon>Candidatus Chaera</taxon>
    </lineage>
</organism>
<feature type="domain" description="Thymidylate kinase-like" evidence="9">
    <location>
        <begin position="10"/>
        <end position="189"/>
    </location>
</feature>
<keyword evidence="6 8" id="KW-0067">ATP-binding</keyword>
<comment type="catalytic activity">
    <reaction evidence="7 8">
        <text>dTMP + ATP = dTDP + ADP</text>
        <dbReference type="Rhea" id="RHEA:13517"/>
        <dbReference type="ChEBI" id="CHEBI:30616"/>
        <dbReference type="ChEBI" id="CHEBI:58369"/>
        <dbReference type="ChEBI" id="CHEBI:63528"/>
        <dbReference type="ChEBI" id="CHEBI:456216"/>
        <dbReference type="EC" id="2.7.4.9"/>
    </reaction>
</comment>
<dbReference type="GO" id="GO:0004798">
    <property type="term" value="F:dTMP kinase activity"/>
    <property type="evidence" value="ECO:0007669"/>
    <property type="project" value="UniProtKB-UniRule"/>
</dbReference>
<protein>
    <recommendedName>
        <fullName evidence="8">Thymidylate kinase</fullName>
        <ecNumber evidence="8">2.7.4.9</ecNumber>
    </recommendedName>
    <alternativeName>
        <fullName evidence="8">dTMP kinase</fullName>
    </alternativeName>
</protein>
<dbReference type="GO" id="GO:0006235">
    <property type="term" value="P:dTTP biosynthetic process"/>
    <property type="evidence" value="ECO:0007669"/>
    <property type="project" value="UniProtKB-UniRule"/>
</dbReference>
<keyword evidence="3 8" id="KW-0545">Nucleotide biosynthesis</keyword>
<keyword evidence="4 8" id="KW-0547">Nucleotide-binding</keyword>
<evidence type="ECO:0000259" key="9">
    <source>
        <dbReference type="Pfam" id="PF02223"/>
    </source>
</evidence>
<gene>
    <name evidence="8 10" type="primary">tmk</name>
    <name evidence="10" type="ORF">EOT04_03305</name>
</gene>
<keyword evidence="2 8" id="KW-0808">Transferase</keyword>
<evidence type="ECO:0000313" key="10">
    <source>
        <dbReference type="EMBL" id="RWZ78014.1"/>
    </source>
</evidence>
<evidence type="ECO:0000256" key="4">
    <source>
        <dbReference type="ARBA" id="ARBA00022741"/>
    </source>
</evidence>
<dbReference type="EC" id="2.7.4.9" evidence="8"/>
<keyword evidence="5 8" id="KW-0418">Kinase</keyword>
<evidence type="ECO:0000256" key="7">
    <source>
        <dbReference type="ARBA" id="ARBA00048743"/>
    </source>
</evidence>
<evidence type="ECO:0000256" key="3">
    <source>
        <dbReference type="ARBA" id="ARBA00022727"/>
    </source>
</evidence>
<dbReference type="Pfam" id="PF02223">
    <property type="entry name" value="Thymidylate_kin"/>
    <property type="match status" value="1"/>
</dbReference>
<dbReference type="InterPro" id="IPR027417">
    <property type="entry name" value="P-loop_NTPase"/>
</dbReference>
<dbReference type="EMBL" id="SCKW01000048">
    <property type="protein sequence ID" value="RWZ78014.1"/>
    <property type="molecule type" value="Genomic_DNA"/>
</dbReference>
<dbReference type="CDD" id="cd01672">
    <property type="entry name" value="TMPK"/>
    <property type="match status" value="1"/>
</dbReference>
<dbReference type="GO" id="GO:0005829">
    <property type="term" value="C:cytosol"/>
    <property type="evidence" value="ECO:0007669"/>
    <property type="project" value="TreeGrafter"/>
</dbReference>
<evidence type="ECO:0000313" key="11">
    <source>
        <dbReference type="Proteomes" id="UP000289269"/>
    </source>
</evidence>
<dbReference type="GO" id="GO:0006233">
    <property type="term" value="P:dTDP biosynthetic process"/>
    <property type="evidence" value="ECO:0007669"/>
    <property type="project" value="InterPro"/>
</dbReference>
<dbReference type="PANTHER" id="PTHR10344:SF4">
    <property type="entry name" value="UMP-CMP KINASE 2, MITOCHONDRIAL"/>
    <property type="match status" value="1"/>
</dbReference>
<evidence type="ECO:0000256" key="1">
    <source>
        <dbReference type="ARBA" id="ARBA00009776"/>
    </source>
</evidence>
<comment type="similarity">
    <text evidence="1 8">Belongs to the thymidylate kinase family.</text>
</comment>
<reference evidence="10" key="1">
    <citation type="submission" date="2019-01" db="EMBL/GenBank/DDBJ databases">
        <title>Genomic signatures and co-occurrence patterns of the ultra-small Saccharimodia (Patescibacteria phylum) suggest a symbiotic lifestyle.</title>
        <authorList>
            <person name="Lemos L."/>
            <person name="Medeiros J."/>
            <person name="Andreote F."/>
            <person name="Fernandes G."/>
            <person name="Varani A."/>
            <person name="Oliveira G."/>
            <person name="Pylro V."/>
        </authorList>
    </citation>
    <scope>NUCLEOTIDE SEQUENCE [LARGE SCALE GENOMIC DNA]</scope>
    <source>
        <strain evidence="10">AMD01</strain>
    </source>
</reference>
<dbReference type="Proteomes" id="UP000289269">
    <property type="component" value="Unassembled WGS sequence"/>
</dbReference>
<dbReference type="GO" id="GO:0005524">
    <property type="term" value="F:ATP binding"/>
    <property type="evidence" value="ECO:0007669"/>
    <property type="project" value="UniProtKB-UniRule"/>
</dbReference>
<feature type="binding site" evidence="8">
    <location>
        <begin position="12"/>
        <end position="19"/>
    </location>
    <ligand>
        <name>ATP</name>
        <dbReference type="ChEBI" id="CHEBI:30616"/>
    </ligand>
</feature>
<dbReference type="GO" id="GO:0006227">
    <property type="term" value="P:dUDP biosynthetic process"/>
    <property type="evidence" value="ECO:0007669"/>
    <property type="project" value="TreeGrafter"/>
</dbReference>